<dbReference type="AlphaFoldDB" id="A0A7S1FYQ2"/>
<accession>A0A7S1FYQ2</accession>
<organism evidence="2">
    <name type="scientific">Corethron hystrix</name>
    <dbReference type="NCBI Taxonomy" id="216773"/>
    <lineage>
        <taxon>Eukaryota</taxon>
        <taxon>Sar</taxon>
        <taxon>Stramenopiles</taxon>
        <taxon>Ochrophyta</taxon>
        <taxon>Bacillariophyta</taxon>
        <taxon>Coscinodiscophyceae</taxon>
        <taxon>Corethrophycidae</taxon>
        <taxon>Corethrales</taxon>
        <taxon>Corethraceae</taxon>
        <taxon>Corethron</taxon>
    </lineage>
</organism>
<keyword evidence="1" id="KW-0472">Membrane</keyword>
<feature type="transmembrane region" description="Helical" evidence="1">
    <location>
        <begin position="133"/>
        <end position="150"/>
    </location>
</feature>
<feature type="transmembrane region" description="Helical" evidence="1">
    <location>
        <begin position="194"/>
        <end position="213"/>
    </location>
</feature>
<feature type="transmembrane region" description="Helical" evidence="1">
    <location>
        <begin position="473"/>
        <end position="498"/>
    </location>
</feature>
<sequence>MITPDATTDRVAVHEAVAENGVDQRNDDDSPTTVKGRSCPLLGWCIPAYPQVGMKRKILMTLLIFIPVIIFIWLFSDLGLGYLTLKWARSCTQNAENLHDELLAVWGVMIFFMYFFDIEYWDKYRGGIFFRNMWLTVTFSILYFFILLSVEMLNGFFSLFLFVIFLPIYVLSIKRIAYPNLKPRDYSASFSEPMFIVSIITIATYAITTNLIFDSSFSDRISYIERGNNAECVPDFNSYTDCEDTCYDNNTTSTEGDCPDICHGIYNDCVHPFVIYCWPYLCAVVLFFLSFVCSFFSTEKIENDDEVVPKTFVQMWVLFFALLWIAVTLKGENQHMKYLEGMGFCLAVAIFLFVALTLSDPQYLRLLRVQIEKKLGAYVDFIWSLTFLIGLPIFLIYLAMSFLNQRIRRMRFLTRQMFCGGESEDTVAESVEATSVLSSSVCSKKSNGWLTEITSNQIRELEKMEISKLSEWAIYWGMAYVVSAFFSAYLNVVLSLVIEFTQSAPLWQMILYVIITGVTMFLNPVLPGAVIYVFAGIMLIPSYENSALASYEKSQFGDSKIGGLVLCCIISLITKLLACAMQQKVIGQYFSRYVKIRQMVNINSDLMRGTKLILSDSKFTLAKVSILCGGPDWPTSVLCGILGLNLLPVMVGTLPIISIIVPSVLTGYFGFMNEPDEEKKKQNQVYSLLFGLLAGLIQVVFISKAASFIETILKERAEELEDIPIDEDVKNADDKEKETKEILLEVSRWHSLPLWVKSAKLFSVLNIEASFYTLFLFTNESFVDFAQNDSIEEKLDADVLSLVKPLGWISLFMFGLSSFSCIIFKFWAKKEAAKVLLNIYDSEEQSLVQSNHSV</sequence>
<proteinExistence type="predicted"/>
<feature type="transmembrane region" description="Helical" evidence="1">
    <location>
        <begin position="307"/>
        <end position="326"/>
    </location>
</feature>
<feature type="transmembrane region" description="Helical" evidence="1">
    <location>
        <begin position="156"/>
        <end position="173"/>
    </location>
</feature>
<feature type="transmembrane region" description="Helical" evidence="1">
    <location>
        <begin position="338"/>
        <end position="358"/>
    </location>
</feature>
<feature type="transmembrane region" description="Helical" evidence="1">
    <location>
        <begin position="378"/>
        <end position="400"/>
    </location>
</feature>
<evidence type="ECO:0000313" key="2">
    <source>
        <dbReference type="EMBL" id="CAD8899122.1"/>
    </source>
</evidence>
<feature type="transmembrane region" description="Helical" evidence="1">
    <location>
        <begin position="646"/>
        <end position="665"/>
    </location>
</feature>
<protein>
    <submittedName>
        <fullName evidence="2">Uncharacterized protein</fullName>
    </submittedName>
</protein>
<keyword evidence="1" id="KW-0812">Transmembrane</keyword>
<feature type="transmembrane region" description="Helical" evidence="1">
    <location>
        <begin position="58"/>
        <end position="83"/>
    </location>
</feature>
<feature type="transmembrane region" description="Helical" evidence="1">
    <location>
        <begin position="561"/>
        <end position="581"/>
    </location>
</feature>
<keyword evidence="1" id="KW-1133">Transmembrane helix</keyword>
<dbReference type="EMBL" id="HBFR01036083">
    <property type="protein sequence ID" value="CAD8899122.1"/>
    <property type="molecule type" value="Transcribed_RNA"/>
</dbReference>
<gene>
    <name evidence="2" type="ORF">CHYS00102_LOCUS26338</name>
</gene>
<feature type="transmembrane region" description="Helical" evidence="1">
    <location>
        <begin position="273"/>
        <end position="295"/>
    </location>
</feature>
<evidence type="ECO:0000256" key="1">
    <source>
        <dbReference type="SAM" id="Phobius"/>
    </source>
</evidence>
<feature type="transmembrane region" description="Helical" evidence="1">
    <location>
        <begin position="685"/>
        <end position="706"/>
    </location>
</feature>
<feature type="transmembrane region" description="Helical" evidence="1">
    <location>
        <begin position="806"/>
        <end position="828"/>
    </location>
</feature>
<name>A0A7S1FYQ2_9STRA</name>
<feature type="transmembrane region" description="Helical" evidence="1">
    <location>
        <begin position="510"/>
        <end position="541"/>
    </location>
</feature>
<reference evidence="2" key="1">
    <citation type="submission" date="2021-01" db="EMBL/GenBank/DDBJ databases">
        <authorList>
            <person name="Corre E."/>
            <person name="Pelletier E."/>
            <person name="Niang G."/>
            <person name="Scheremetjew M."/>
            <person name="Finn R."/>
            <person name="Kale V."/>
            <person name="Holt S."/>
            <person name="Cochrane G."/>
            <person name="Meng A."/>
            <person name="Brown T."/>
            <person name="Cohen L."/>
        </authorList>
    </citation>
    <scope>NUCLEOTIDE SEQUENCE</scope>
    <source>
        <strain evidence="2">308</strain>
    </source>
</reference>
<feature type="transmembrane region" description="Helical" evidence="1">
    <location>
        <begin position="103"/>
        <end position="121"/>
    </location>
</feature>